<organism evidence="2 3">
    <name type="scientific">Panaeolus cyanescens</name>
    <dbReference type="NCBI Taxonomy" id="181874"/>
    <lineage>
        <taxon>Eukaryota</taxon>
        <taxon>Fungi</taxon>
        <taxon>Dikarya</taxon>
        <taxon>Basidiomycota</taxon>
        <taxon>Agaricomycotina</taxon>
        <taxon>Agaricomycetes</taxon>
        <taxon>Agaricomycetidae</taxon>
        <taxon>Agaricales</taxon>
        <taxon>Agaricineae</taxon>
        <taxon>Galeropsidaceae</taxon>
        <taxon>Panaeolus</taxon>
    </lineage>
</organism>
<keyword evidence="3" id="KW-1185">Reference proteome</keyword>
<dbReference type="OrthoDB" id="10663339at2759"/>
<dbReference type="Proteomes" id="UP000284842">
    <property type="component" value="Unassembled WGS sequence"/>
</dbReference>
<feature type="region of interest" description="Disordered" evidence="1">
    <location>
        <begin position="289"/>
        <end position="355"/>
    </location>
</feature>
<feature type="compositionally biased region" description="Basic residues" evidence="1">
    <location>
        <begin position="79"/>
        <end position="91"/>
    </location>
</feature>
<reference evidence="2 3" key="1">
    <citation type="journal article" date="2018" name="Evol. Lett.">
        <title>Horizontal gene cluster transfer increased hallucinogenic mushroom diversity.</title>
        <authorList>
            <person name="Reynolds H.T."/>
            <person name="Vijayakumar V."/>
            <person name="Gluck-Thaler E."/>
            <person name="Korotkin H.B."/>
            <person name="Matheny P.B."/>
            <person name="Slot J.C."/>
        </authorList>
    </citation>
    <scope>NUCLEOTIDE SEQUENCE [LARGE SCALE GENOMIC DNA]</scope>
    <source>
        <strain evidence="2 3">2629</strain>
    </source>
</reference>
<evidence type="ECO:0000313" key="2">
    <source>
        <dbReference type="EMBL" id="PPQ70036.1"/>
    </source>
</evidence>
<feature type="region of interest" description="Disordered" evidence="1">
    <location>
        <begin position="377"/>
        <end position="396"/>
    </location>
</feature>
<accession>A0A409VUU8</accession>
<dbReference type="EMBL" id="NHTK01005967">
    <property type="protein sequence ID" value="PPQ70036.1"/>
    <property type="molecule type" value="Genomic_DNA"/>
</dbReference>
<gene>
    <name evidence="2" type="ORF">CVT24_003803</name>
</gene>
<feature type="compositionally biased region" description="Polar residues" evidence="1">
    <location>
        <begin position="326"/>
        <end position="347"/>
    </location>
</feature>
<feature type="compositionally biased region" description="Basic and acidic residues" evidence="1">
    <location>
        <begin position="69"/>
        <end position="78"/>
    </location>
</feature>
<name>A0A409VUU8_9AGAR</name>
<evidence type="ECO:0000313" key="3">
    <source>
        <dbReference type="Proteomes" id="UP000284842"/>
    </source>
</evidence>
<sequence>MQDPLSSIFGSGSKVDIYGGNFTFVKGSHTERTEVQELHISNSSNLTDVTIQETHDEGTISEGEGIDPGDSKGDDHQRSSRKGKKATKPGKKTSVPSSETPPYSGLTPKADNLLKLLMFSVDKDLQKHHGNQTERPFSLPLSTFAGVRAARHGVPPRPLGNPANTSSAANANEIGISTRVPPESMFSAAFGVPGPMNAETYHGTVKEVIQESTTVNVQSGTVRGANRPSIRIMADSLRALFGSNVDVELNNADIRVVRGTAIEHTNIRETIFQNVGNVRNARINEQNEERIIRDARGKGVTAQHRRSESNTSDDPDSAESRGAVNAQPSSSSTLAYQQQRGVQSRNGASKKGNSRLDNQIALLEVLAGRSVEKSKAERAAIRAQNPPQIEAAGSQQSTNFSSTNAVVSTHNYGNPGLQSGYVYGYPSMPTGIVPGIQNSTTSTSTQYAQSSNGAYQSTSTITQTSIMGNAGAVATRPPFTVSGIPTHSGHVNEYIEQRTTTNIKSGRVSNVVYRSTTTDKRTTDTSSFD</sequence>
<protein>
    <submittedName>
        <fullName evidence="2">Uncharacterized protein</fullName>
    </submittedName>
</protein>
<proteinExistence type="predicted"/>
<evidence type="ECO:0000256" key="1">
    <source>
        <dbReference type="SAM" id="MobiDB-lite"/>
    </source>
</evidence>
<comment type="caution">
    <text evidence="2">The sequence shown here is derived from an EMBL/GenBank/DDBJ whole genome shotgun (WGS) entry which is preliminary data.</text>
</comment>
<dbReference type="InParanoid" id="A0A409VUU8"/>
<dbReference type="AlphaFoldDB" id="A0A409VUU8"/>
<feature type="region of interest" description="Disordered" evidence="1">
    <location>
        <begin position="54"/>
        <end position="107"/>
    </location>
</feature>